<sequence>LQIAQHFIFQKTITNNFQRKPNPQTSWKTVNEILKEKAENPTDELHELTEEVEDNFLLPSQCNDTEDSEDSGSDDEQCSFNEN</sequence>
<proteinExistence type="predicted"/>
<keyword evidence="3" id="KW-1185">Reference proteome</keyword>
<feature type="region of interest" description="Disordered" evidence="1">
    <location>
        <begin position="53"/>
        <end position="83"/>
    </location>
</feature>
<dbReference type="Proteomes" id="UP000708208">
    <property type="component" value="Unassembled WGS sequence"/>
</dbReference>
<feature type="compositionally biased region" description="Acidic residues" evidence="1">
    <location>
        <begin position="64"/>
        <end position="77"/>
    </location>
</feature>
<accession>A0A8J2PMU3</accession>
<gene>
    <name evidence="2" type="ORF">AFUS01_LOCUS30825</name>
</gene>
<organism evidence="2 3">
    <name type="scientific">Allacma fusca</name>
    <dbReference type="NCBI Taxonomy" id="39272"/>
    <lineage>
        <taxon>Eukaryota</taxon>
        <taxon>Metazoa</taxon>
        <taxon>Ecdysozoa</taxon>
        <taxon>Arthropoda</taxon>
        <taxon>Hexapoda</taxon>
        <taxon>Collembola</taxon>
        <taxon>Symphypleona</taxon>
        <taxon>Sminthuridae</taxon>
        <taxon>Allacma</taxon>
    </lineage>
</organism>
<evidence type="ECO:0000313" key="3">
    <source>
        <dbReference type="Proteomes" id="UP000708208"/>
    </source>
</evidence>
<comment type="caution">
    <text evidence="2">The sequence shown here is derived from an EMBL/GenBank/DDBJ whole genome shotgun (WGS) entry which is preliminary data.</text>
</comment>
<feature type="non-terminal residue" evidence="2">
    <location>
        <position position="1"/>
    </location>
</feature>
<evidence type="ECO:0000313" key="2">
    <source>
        <dbReference type="EMBL" id="CAG7820435.1"/>
    </source>
</evidence>
<protein>
    <submittedName>
        <fullName evidence="2">Uncharacterized protein</fullName>
    </submittedName>
</protein>
<reference evidence="2" key="1">
    <citation type="submission" date="2021-06" db="EMBL/GenBank/DDBJ databases">
        <authorList>
            <person name="Hodson N. C."/>
            <person name="Mongue J. A."/>
            <person name="Jaron S. K."/>
        </authorList>
    </citation>
    <scope>NUCLEOTIDE SEQUENCE</scope>
</reference>
<dbReference type="EMBL" id="CAJVCH010478424">
    <property type="protein sequence ID" value="CAG7820435.1"/>
    <property type="molecule type" value="Genomic_DNA"/>
</dbReference>
<name>A0A8J2PMU3_9HEXA</name>
<dbReference type="AlphaFoldDB" id="A0A8J2PMU3"/>
<feature type="non-terminal residue" evidence="2">
    <location>
        <position position="83"/>
    </location>
</feature>
<evidence type="ECO:0000256" key="1">
    <source>
        <dbReference type="SAM" id="MobiDB-lite"/>
    </source>
</evidence>